<dbReference type="SUPFAM" id="SSF47336">
    <property type="entry name" value="ACP-like"/>
    <property type="match status" value="1"/>
</dbReference>
<name>A0A967K8Z1_9PROT</name>
<keyword evidence="3" id="KW-1185">Reference proteome</keyword>
<evidence type="ECO:0000313" key="2">
    <source>
        <dbReference type="EMBL" id="NIA69552.1"/>
    </source>
</evidence>
<feature type="domain" description="Carrier" evidence="1">
    <location>
        <begin position="23"/>
        <end position="70"/>
    </location>
</feature>
<dbReference type="EMBL" id="JAAQPH010000009">
    <property type="protein sequence ID" value="NIA69552.1"/>
    <property type="molecule type" value="Genomic_DNA"/>
</dbReference>
<sequence>MTEIEIWACNYVSQKDPEFAALPDDKKLTENLFTSGRLDSIGLMNFLLDAETEFGFQFTPESFQDRRLQTISGLDQVVVEIRKVA</sequence>
<gene>
    <name evidence="2" type="ORF">HBA54_13200</name>
</gene>
<reference evidence="2" key="1">
    <citation type="submission" date="2020-03" db="EMBL/GenBank/DDBJ databases">
        <title>Genome of Pelagibius litoralis DSM 21314T.</title>
        <authorList>
            <person name="Wang G."/>
        </authorList>
    </citation>
    <scope>NUCLEOTIDE SEQUENCE</scope>
    <source>
        <strain evidence="2">DSM 21314</strain>
    </source>
</reference>
<dbReference type="AlphaFoldDB" id="A0A967K8Z1"/>
<dbReference type="InterPro" id="IPR009081">
    <property type="entry name" value="PP-bd_ACP"/>
</dbReference>
<dbReference type="Pfam" id="PF00550">
    <property type="entry name" value="PP-binding"/>
    <property type="match status" value="1"/>
</dbReference>
<dbReference type="Proteomes" id="UP000761264">
    <property type="component" value="Unassembled WGS sequence"/>
</dbReference>
<protein>
    <submittedName>
        <fullName evidence="2">Acyl carrier protein</fullName>
    </submittedName>
</protein>
<organism evidence="2 3">
    <name type="scientific">Pelagibius litoralis</name>
    <dbReference type="NCBI Taxonomy" id="374515"/>
    <lineage>
        <taxon>Bacteria</taxon>
        <taxon>Pseudomonadati</taxon>
        <taxon>Pseudomonadota</taxon>
        <taxon>Alphaproteobacteria</taxon>
        <taxon>Rhodospirillales</taxon>
        <taxon>Rhodovibrionaceae</taxon>
        <taxon>Pelagibius</taxon>
    </lineage>
</organism>
<evidence type="ECO:0000313" key="3">
    <source>
        <dbReference type="Proteomes" id="UP000761264"/>
    </source>
</evidence>
<evidence type="ECO:0000259" key="1">
    <source>
        <dbReference type="Pfam" id="PF00550"/>
    </source>
</evidence>
<dbReference type="Gene3D" id="1.10.1200.10">
    <property type="entry name" value="ACP-like"/>
    <property type="match status" value="1"/>
</dbReference>
<dbReference type="InterPro" id="IPR036736">
    <property type="entry name" value="ACP-like_sf"/>
</dbReference>
<proteinExistence type="predicted"/>
<accession>A0A967K8Z1</accession>
<dbReference type="RefSeq" id="WP_167225270.1">
    <property type="nucleotide sequence ID" value="NZ_JAAQPH010000009.1"/>
</dbReference>
<comment type="caution">
    <text evidence="2">The sequence shown here is derived from an EMBL/GenBank/DDBJ whole genome shotgun (WGS) entry which is preliminary data.</text>
</comment>